<evidence type="ECO:0000256" key="1">
    <source>
        <dbReference type="SAM" id="SignalP"/>
    </source>
</evidence>
<feature type="signal peptide" evidence="1">
    <location>
        <begin position="1"/>
        <end position="25"/>
    </location>
</feature>
<dbReference type="RefSeq" id="WP_364137395.1">
    <property type="nucleotide sequence ID" value="NZ_JBITGY010000006.1"/>
</dbReference>
<keyword evidence="3" id="KW-1185">Reference proteome</keyword>
<protein>
    <submittedName>
        <fullName evidence="2">Uncharacterized protein</fullName>
    </submittedName>
</protein>
<keyword evidence="1" id="KW-0732">Signal</keyword>
<reference evidence="2 3" key="1">
    <citation type="submission" date="2024-10" db="EMBL/GenBank/DDBJ databases">
        <title>The Natural Products Discovery Center: Release of the First 8490 Sequenced Strains for Exploring Actinobacteria Biosynthetic Diversity.</title>
        <authorList>
            <person name="Kalkreuter E."/>
            <person name="Kautsar S.A."/>
            <person name="Yang D."/>
            <person name="Bader C.D."/>
            <person name="Teijaro C.N."/>
            <person name="Fluegel L."/>
            <person name="Davis C.M."/>
            <person name="Simpson J.R."/>
            <person name="Lauterbach L."/>
            <person name="Steele A.D."/>
            <person name="Gui C."/>
            <person name="Meng S."/>
            <person name="Li G."/>
            <person name="Viehrig K."/>
            <person name="Ye F."/>
            <person name="Su P."/>
            <person name="Kiefer A.F."/>
            <person name="Nichols A."/>
            <person name="Cepeda A.J."/>
            <person name="Yan W."/>
            <person name="Fan B."/>
            <person name="Jiang Y."/>
            <person name="Adhikari A."/>
            <person name="Zheng C.-J."/>
            <person name="Schuster L."/>
            <person name="Cowan T.M."/>
            <person name="Smanski M.J."/>
            <person name="Chevrette M.G."/>
            <person name="De Carvalho L.P.S."/>
            <person name="Shen B."/>
        </authorList>
    </citation>
    <scope>NUCLEOTIDE SEQUENCE [LARGE SCALE GENOMIC DNA]</scope>
    <source>
        <strain evidence="2 3">NPDC050545</strain>
    </source>
</reference>
<evidence type="ECO:0000313" key="3">
    <source>
        <dbReference type="Proteomes" id="UP001612741"/>
    </source>
</evidence>
<dbReference type="EMBL" id="JBITGY010000006">
    <property type="protein sequence ID" value="MFI6500329.1"/>
    <property type="molecule type" value="Genomic_DNA"/>
</dbReference>
<evidence type="ECO:0000313" key="2">
    <source>
        <dbReference type="EMBL" id="MFI6500329.1"/>
    </source>
</evidence>
<feature type="chain" id="PRO_5046363139" evidence="1">
    <location>
        <begin position="26"/>
        <end position="49"/>
    </location>
</feature>
<name>A0ABW7Z0S8_9ACTN</name>
<gene>
    <name evidence="2" type="ORF">ACIBG2_23310</name>
</gene>
<organism evidence="2 3">
    <name type="scientific">Nonomuraea typhae</name>
    <dbReference type="NCBI Taxonomy" id="2603600"/>
    <lineage>
        <taxon>Bacteria</taxon>
        <taxon>Bacillati</taxon>
        <taxon>Actinomycetota</taxon>
        <taxon>Actinomycetes</taxon>
        <taxon>Streptosporangiales</taxon>
        <taxon>Streptosporangiaceae</taxon>
        <taxon>Nonomuraea</taxon>
    </lineage>
</organism>
<dbReference type="Proteomes" id="UP001612741">
    <property type="component" value="Unassembled WGS sequence"/>
</dbReference>
<sequence length="49" mass="5123">MRRWTTVAVLTLAGPALVGASPADAATARDPATAIQRQLVKGHGVRITR</sequence>
<comment type="caution">
    <text evidence="2">The sequence shown here is derived from an EMBL/GenBank/DDBJ whole genome shotgun (WGS) entry which is preliminary data.</text>
</comment>
<accession>A0ABW7Z0S8</accession>
<proteinExistence type="predicted"/>